<evidence type="ECO:0008006" key="4">
    <source>
        <dbReference type="Google" id="ProtNLM"/>
    </source>
</evidence>
<dbReference type="AlphaFoldDB" id="A0A919MMG5"/>
<reference evidence="2" key="1">
    <citation type="submission" date="2021-01" db="EMBL/GenBank/DDBJ databases">
        <title>Whole genome shotgun sequence of Actinoplanes nipponensis NBRC 14063.</title>
        <authorList>
            <person name="Komaki H."/>
            <person name="Tamura T."/>
        </authorList>
    </citation>
    <scope>NUCLEOTIDE SEQUENCE</scope>
    <source>
        <strain evidence="2">NBRC 14063</strain>
    </source>
</reference>
<name>A0A919MMG5_9ACTN</name>
<dbReference type="GO" id="GO:0005509">
    <property type="term" value="F:calcium ion binding"/>
    <property type="evidence" value="ECO:0007669"/>
    <property type="project" value="InterPro"/>
</dbReference>
<protein>
    <recommendedName>
        <fullName evidence="4">EF-hand domain-containing protein</fullName>
    </recommendedName>
</protein>
<organism evidence="2 3">
    <name type="scientific">Actinoplanes nipponensis</name>
    <dbReference type="NCBI Taxonomy" id="135950"/>
    <lineage>
        <taxon>Bacteria</taxon>
        <taxon>Bacillati</taxon>
        <taxon>Actinomycetota</taxon>
        <taxon>Actinomycetes</taxon>
        <taxon>Micromonosporales</taxon>
        <taxon>Micromonosporaceae</taxon>
        <taxon>Actinoplanes</taxon>
    </lineage>
</organism>
<comment type="caution">
    <text evidence="2">The sequence shown here is derived from an EMBL/GenBank/DDBJ whole genome shotgun (WGS) entry which is preliminary data.</text>
</comment>
<keyword evidence="3" id="KW-1185">Reference proteome</keyword>
<gene>
    <name evidence="2" type="ORF">Ani05nite_33860</name>
</gene>
<accession>A0A919MMG5</accession>
<sequence length="308" mass="31467">MVAMTDFDAVLERLLTDPSFQAQLAADPAGALAGYVLEAEEADLLRQQVAADAGAQSALVEDRVTKSSTFGLFSSFGIGDVAASAGRGLSGQGFGAAPADGPADLGEWAEFGSAAGTAARAAVEQPATEGFGSAPEAWGMGGADMAAHSGLGPAPELAAHSGLGPAPELAAHSGLGAAPGLAEGPDLDGLPAVSGIGDAPRSGLGVQGEAHSTLGEPEHLAPPKGYHNRVDADGDGHLDRATYRGREDGGVEIRVDLDRDGQADFVGVDRDLDNRVDFADYDKDHDGVFEKRMFDDDGDGFLDRTVWQ</sequence>
<evidence type="ECO:0000256" key="1">
    <source>
        <dbReference type="SAM" id="MobiDB-lite"/>
    </source>
</evidence>
<dbReference type="EMBL" id="BOMQ01000042">
    <property type="protein sequence ID" value="GIE49852.1"/>
    <property type="molecule type" value="Genomic_DNA"/>
</dbReference>
<dbReference type="InterPro" id="IPR028974">
    <property type="entry name" value="TSP_type-3_rpt"/>
</dbReference>
<proteinExistence type="predicted"/>
<evidence type="ECO:0000313" key="3">
    <source>
        <dbReference type="Proteomes" id="UP000647172"/>
    </source>
</evidence>
<dbReference type="SUPFAM" id="SSF103647">
    <property type="entry name" value="TSP type-3 repeat"/>
    <property type="match status" value="1"/>
</dbReference>
<dbReference type="Proteomes" id="UP000647172">
    <property type="component" value="Unassembled WGS sequence"/>
</dbReference>
<evidence type="ECO:0000313" key="2">
    <source>
        <dbReference type="EMBL" id="GIE49852.1"/>
    </source>
</evidence>
<feature type="region of interest" description="Disordered" evidence="1">
    <location>
        <begin position="144"/>
        <end position="165"/>
    </location>
</feature>